<evidence type="ECO:0000313" key="2">
    <source>
        <dbReference type="EMBL" id="SDM24902.1"/>
    </source>
</evidence>
<dbReference type="OrthoDB" id="3248299at2"/>
<dbReference type="Proteomes" id="UP000199671">
    <property type="component" value="Unassembled WGS sequence"/>
</dbReference>
<dbReference type="Pfam" id="PF14885">
    <property type="entry name" value="GHL15"/>
    <property type="match status" value="1"/>
</dbReference>
<organism evidence="2 3">
    <name type="scientific">Actinomyces ruminicola</name>
    <dbReference type="NCBI Taxonomy" id="332524"/>
    <lineage>
        <taxon>Bacteria</taxon>
        <taxon>Bacillati</taxon>
        <taxon>Actinomycetota</taxon>
        <taxon>Actinomycetes</taxon>
        <taxon>Actinomycetales</taxon>
        <taxon>Actinomycetaceae</taxon>
        <taxon>Actinomyces</taxon>
    </lineage>
</organism>
<dbReference type="InterPro" id="IPR029455">
    <property type="entry name" value="GHL15"/>
</dbReference>
<accession>A0A1G9RNZ2</accession>
<name>A0A1G9RNZ2_9ACTO</name>
<dbReference type="RefSeq" id="WP_092606687.1">
    <property type="nucleotide sequence ID" value="NZ_FNHU01000001.1"/>
</dbReference>
<reference evidence="2 3" key="1">
    <citation type="submission" date="2016-10" db="EMBL/GenBank/DDBJ databases">
        <authorList>
            <person name="de Groot N.N."/>
        </authorList>
    </citation>
    <scope>NUCLEOTIDE SEQUENCE [LARGE SCALE GENOMIC DNA]</scope>
    <source>
        <strain evidence="2 3">KPR-7B</strain>
    </source>
</reference>
<dbReference type="EMBL" id="FNHU01000001">
    <property type="protein sequence ID" value="SDM24902.1"/>
    <property type="molecule type" value="Genomic_DNA"/>
</dbReference>
<keyword evidence="2" id="KW-0378">Hydrolase</keyword>
<dbReference type="AlphaFoldDB" id="A0A1G9RNZ2"/>
<sequence>MTATAAGVGAWIRYGGPLQDGEIEWAARHYRTAVLQPWETEAAARLKDARPDMTVLAYRCLSSVRDFEPPERCASGVGWREARARGWIACRAGEPVEWSSYSGHFQARVWDADYRSTWAQRVAESVEGTAFDGVMADNDVFEDYYGLDLSAIAATDPRAPADAAGLRAALAALVEGAGQALADRGRLLVPNIAEARREPGRWKRHAAWGGGFDECWLGWGDAAMFDANTAAAQASQLHGPGLGLLRTPSGGRGSDHDGSRRGVYGLAMFWIIGGGAPHLSYTATGHDDYSRTPWFPAMDADLGRPRGPVRKSGRVWRRRFEGGVAAAIPDGAVGGTVTLPEGAVRPGPQGRPDGEPLPRRLRLGPHEGVIALTP</sequence>
<evidence type="ECO:0000313" key="3">
    <source>
        <dbReference type="Proteomes" id="UP000199671"/>
    </source>
</evidence>
<proteinExistence type="predicted"/>
<feature type="region of interest" description="Disordered" evidence="1">
    <location>
        <begin position="339"/>
        <end position="361"/>
    </location>
</feature>
<gene>
    <name evidence="2" type="ORF">SAMN04487766_10180</name>
</gene>
<evidence type="ECO:0000256" key="1">
    <source>
        <dbReference type="SAM" id="MobiDB-lite"/>
    </source>
</evidence>
<dbReference type="GO" id="GO:0016787">
    <property type="term" value="F:hydrolase activity"/>
    <property type="evidence" value="ECO:0007669"/>
    <property type="project" value="UniProtKB-KW"/>
</dbReference>
<protein>
    <submittedName>
        <fullName evidence="2">Hypothetical glycosyl hydrolase family 15</fullName>
    </submittedName>
</protein>